<dbReference type="InterPro" id="IPR038717">
    <property type="entry name" value="Tc1-like_DDE_dom"/>
</dbReference>
<dbReference type="InParanoid" id="A0A1X7U569"/>
<evidence type="ECO:0000259" key="1">
    <source>
        <dbReference type="Pfam" id="PF13358"/>
    </source>
</evidence>
<dbReference type="InterPro" id="IPR052338">
    <property type="entry name" value="Transposase_5"/>
</dbReference>
<dbReference type="Pfam" id="PF13358">
    <property type="entry name" value="DDE_3"/>
    <property type="match status" value="1"/>
</dbReference>
<protein>
    <recommendedName>
        <fullName evidence="1">Tc1-like transposase DDE domain-containing protein</fullName>
    </recommendedName>
</protein>
<dbReference type="PANTHER" id="PTHR23022">
    <property type="entry name" value="TRANSPOSABLE ELEMENT-RELATED"/>
    <property type="match status" value="1"/>
</dbReference>
<proteinExistence type="predicted"/>
<dbReference type="EnsemblMetazoa" id="Aqu2.1.23062_001">
    <property type="protein sequence ID" value="Aqu2.1.23062_001"/>
    <property type="gene ID" value="Aqu2.1.23062"/>
</dbReference>
<dbReference type="OMA" id="PIHASKR"/>
<dbReference type="InterPro" id="IPR036397">
    <property type="entry name" value="RNaseH_sf"/>
</dbReference>
<evidence type="ECO:0000313" key="2">
    <source>
        <dbReference type="EnsemblMetazoa" id="Aqu2.1.23062_001"/>
    </source>
</evidence>
<reference evidence="2" key="1">
    <citation type="submission" date="2017-05" db="UniProtKB">
        <authorList>
            <consortium name="EnsemblMetazoa"/>
        </authorList>
    </citation>
    <scope>IDENTIFICATION</scope>
</reference>
<dbReference type="AlphaFoldDB" id="A0A1X7U569"/>
<dbReference type="GO" id="GO:0003676">
    <property type="term" value="F:nucleic acid binding"/>
    <property type="evidence" value="ECO:0007669"/>
    <property type="project" value="InterPro"/>
</dbReference>
<sequence length="292" mass="33935">MVYSDYKKQRMLYFHCSGRPSEITHEVLRIVVEQKLVDDETTAVQLQRILAEKQHTLSLKPILCSRTKLGWTFRGSAYCQIICSENKKKRLTWAQAHLQEAMNDGFKDIVWTDEASVMLESYRRFCCKKKGTQPKPKPRPKHPVKDHVWAGIGWEGKTLIVFFEGMMNASGFIEVLQTGLVPYLRKVTETPKLMTDDDPIHASKRVAKRIEENINCYKTPAESPKLNPIQNVWHKLKEYLRREVKPRTKNDLMLGIIEFWKTVTIFKCRKYIRHLKKVIPAAIEADGSPTGY</sequence>
<organism evidence="2">
    <name type="scientific">Amphimedon queenslandica</name>
    <name type="common">Sponge</name>
    <dbReference type="NCBI Taxonomy" id="400682"/>
    <lineage>
        <taxon>Eukaryota</taxon>
        <taxon>Metazoa</taxon>
        <taxon>Porifera</taxon>
        <taxon>Demospongiae</taxon>
        <taxon>Heteroscleromorpha</taxon>
        <taxon>Haplosclerida</taxon>
        <taxon>Niphatidae</taxon>
        <taxon>Amphimedon</taxon>
    </lineage>
</organism>
<dbReference type="PANTHER" id="PTHR23022:SF135">
    <property type="entry name" value="SI:DKEY-77F5.3"/>
    <property type="match status" value="1"/>
</dbReference>
<accession>A0A1X7U569</accession>
<name>A0A1X7U569_AMPQE</name>
<dbReference type="Gene3D" id="3.30.420.10">
    <property type="entry name" value="Ribonuclease H-like superfamily/Ribonuclease H"/>
    <property type="match status" value="1"/>
</dbReference>
<feature type="domain" description="Tc1-like transposase DDE" evidence="1">
    <location>
        <begin position="108"/>
        <end position="252"/>
    </location>
</feature>